<dbReference type="PaxDb" id="3708-A0A078IRA4"/>
<dbReference type="InterPro" id="IPR038469">
    <property type="entry name" value="tRNAHis_GuaTrfase_Thg1_sf"/>
</dbReference>
<dbReference type="Gramene" id="CDY51979">
    <property type="protein sequence ID" value="CDY51979"/>
    <property type="gene ID" value="GSBRNA2T00004580001"/>
</dbReference>
<gene>
    <name evidence="1" type="primary">BnaCnng21590D</name>
    <name evidence="1" type="ORF">GSBRNA2T00004580001</name>
</gene>
<proteinExistence type="predicted"/>
<dbReference type="STRING" id="3708.A0A078IRA4"/>
<dbReference type="Gene3D" id="3.30.70.3000">
    <property type="match status" value="1"/>
</dbReference>
<reference evidence="1 2" key="1">
    <citation type="journal article" date="2014" name="Science">
        <title>Plant genetics. Early allopolyploid evolution in the post-Neolithic Brassica napus oilseed genome.</title>
        <authorList>
            <person name="Chalhoub B."/>
            <person name="Denoeud F."/>
            <person name="Liu S."/>
            <person name="Parkin I.A."/>
            <person name="Tang H."/>
            <person name="Wang X."/>
            <person name="Chiquet J."/>
            <person name="Belcram H."/>
            <person name="Tong C."/>
            <person name="Samans B."/>
            <person name="Correa M."/>
            <person name="Da Silva C."/>
            <person name="Just J."/>
            <person name="Falentin C."/>
            <person name="Koh C.S."/>
            <person name="Le Clainche I."/>
            <person name="Bernard M."/>
            <person name="Bento P."/>
            <person name="Noel B."/>
            <person name="Labadie K."/>
            <person name="Alberti A."/>
            <person name="Charles M."/>
            <person name="Arnaud D."/>
            <person name="Guo H."/>
            <person name="Daviaud C."/>
            <person name="Alamery S."/>
            <person name="Jabbari K."/>
            <person name="Zhao M."/>
            <person name="Edger P.P."/>
            <person name="Chelaifa H."/>
            <person name="Tack D."/>
            <person name="Lassalle G."/>
            <person name="Mestiri I."/>
            <person name="Schnel N."/>
            <person name="Le Paslier M.C."/>
            <person name="Fan G."/>
            <person name="Renault V."/>
            <person name="Bayer P.E."/>
            <person name="Golicz A.A."/>
            <person name="Manoli S."/>
            <person name="Lee T.H."/>
            <person name="Thi V.H."/>
            <person name="Chalabi S."/>
            <person name="Hu Q."/>
            <person name="Fan C."/>
            <person name="Tollenaere R."/>
            <person name="Lu Y."/>
            <person name="Battail C."/>
            <person name="Shen J."/>
            <person name="Sidebottom C.H."/>
            <person name="Wang X."/>
            <person name="Canaguier A."/>
            <person name="Chauveau A."/>
            <person name="Berard A."/>
            <person name="Deniot G."/>
            <person name="Guan M."/>
            <person name="Liu Z."/>
            <person name="Sun F."/>
            <person name="Lim Y.P."/>
            <person name="Lyons E."/>
            <person name="Town C.D."/>
            <person name="Bancroft I."/>
            <person name="Wang X."/>
            <person name="Meng J."/>
            <person name="Ma J."/>
            <person name="Pires J.C."/>
            <person name="King G.J."/>
            <person name="Brunel D."/>
            <person name="Delourme R."/>
            <person name="Renard M."/>
            <person name="Aury J.M."/>
            <person name="Adams K.L."/>
            <person name="Batley J."/>
            <person name="Snowdon R.J."/>
            <person name="Tost J."/>
            <person name="Edwards D."/>
            <person name="Zhou Y."/>
            <person name="Hua W."/>
            <person name="Sharpe A.G."/>
            <person name="Paterson A.H."/>
            <person name="Guan C."/>
            <person name="Wincker P."/>
        </authorList>
    </citation>
    <scope>NUCLEOTIDE SEQUENCE [LARGE SCALE GENOMIC DNA]</scope>
    <source>
        <strain evidence="2">cv. Darmor-bzh</strain>
    </source>
</reference>
<dbReference type="Proteomes" id="UP000028999">
    <property type="component" value="Unassembled WGS sequence"/>
</dbReference>
<keyword evidence="2" id="KW-1185">Reference proteome</keyword>
<evidence type="ECO:0000313" key="2">
    <source>
        <dbReference type="Proteomes" id="UP000028999"/>
    </source>
</evidence>
<sequence>MGIRFFKLSKLYQETSRFYQRRASKIFSLVASFFAAVYVTKAKAYSPPPKN</sequence>
<protein>
    <submittedName>
        <fullName evidence="1">BnaCnng21590D protein</fullName>
    </submittedName>
</protein>
<accession>A0A078IRA4</accession>
<organism evidence="1 2">
    <name type="scientific">Brassica napus</name>
    <name type="common">Rape</name>
    <dbReference type="NCBI Taxonomy" id="3708"/>
    <lineage>
        <taxon>Eukaryota</taxon>
        <taxon>Viridiplantae</taxon>
        <taxon>Streptophyta</taxon>
        <taxon>Embryophyta</taxon>
        <taxon>Tracheophyta</taxon>
        <taxon>Spermatophyta</taxon>
        <taxon>Magnoliopsida</taxon>
        <taxon>eudicotyledons</taxon>
        <taxon>Gunneridae</taxon>
        <taxon>Pentapetalae</taxon>
        <taxon>rosids</taxon>
        <taxon>malvids</taxon>
        <taxon>Brassicales</taxon>
        <taxon>Brassicaceae</taxon>
        <taxon>Brassiceae</taxon>
        <taxon>Brassica</taxon>
    </lineage>
</organism>
<evidence type="ECO:0000313" key="1">
    <source>
        <dbReference type="EMBL" id="CDY51979.1"/>
    </source>
</evidence>
<dbReference type="AlphaFoldDB" id="A0A078IRA4"/>
<name>A0A078IRA4_BRANA</name>
<dbReference type="EMBL" id="LK033044">
    <property type="protein sequence ID" value="CDY51979.1"/>
    <property type="molecule type" value="Genomic_DNA"/>
</dbReference>